<dbReference type="RefSeq" id="WP_409543089.1">
    <property type="nucleotide sequence ID" value="NZ_JBKBDD010000003.1"/>
</dbReference>
<proteinExistence type="predicted"/>
<evidence type="ECO:0000313" key="1">
    <source>
        <dbReference type="EMBL" id="MFN6543531.1"/>
    </source>
</evidence>
<comment type="caution">
    <text evidence="1">The sequence shown here is derived from an EMBL/GenBank/DDBJ whole genome shotgun (WGS) entry which is preliminary data.</text>
</comment>
<reference evidence="1 2" key="1">
    <citation type="submission" date="2024-12" db="EMBL/GenBank/DDBJ databases">
        <title>The coexistence of Mycolicibacterium septicum and Mycolicibacterium nivoides in clinical samples.</title>
        <authorList>
            <person name="Wang C."/>
            <person name="Feng Y."/>
            <person name="Zong Z."/>
        </authorList>
    </citation>
    <scope>NUCLEOTIDE SEQUENCE [LARGE SCALE GENOMIC DNA]</scope>
    <source>
        <strain evidence="1 2">120309</strain>
    </source>
</reference>
<sequence>MTDTLAQALSSPFLSLRLWHPLSLKLIWPTTGLTVPKSYQEVLAANAPWWVFATLDEAGPDRVITMTDGHHRVWAGELRIATHNDPWAEVEWRGTDPLVAIRNRIYGDLADSYEANPPRAEEIAGPIEVDPWSDGWKPGQWWRVVLTDGTVWSESSDHGENVAKLRAIRGNEVTVYPPGHPDGKRYGPDPGAQLQRRFERAEHTWRDEELAGE</sequence>
<dbReference type="EMBL" id="JBKBDD010000003">
    <property type="protein sequence ID" value="MFN6543531.1"/>
    <property type="molecule type" value="Genomic_DNA"/>
</dbReference>
<organism evidence="1 2">
    <name type="scientific">Mycolicibacterium nivoides</name>
    <dbReference type="NCBI Taxonomy" id="2487344"/>
    <lineage>
        <taxon>Bacteria</taxon>
        <taxon>Bacillati</taxon>
        <taxon>Actinomycetota</taxon>
        <taxon>Actinomycetes</taxon>
        <taxon>Mycobacteriales</taxon>
        <taxon>Mycobacteriaceae</taxon>
        <taxon>Mycolicibacterium</taxon>
    </lineage>
</organism>
<protein>
    <submittedName>
        <fullName evidence="1">Uncharacterized protein</fullName>
    </submittedName>
</protein>
<dbReference type="Proteomes" id="UP001635816">
    <property type="component" value="Unassembled WGS sequence"/>
</dbReference>
<keyword evidence="2" id="KW-1185">Reference proteome</keyword>
<gene>
    <name evidence="1" type="ORF">ACK4CT_10105</name>
</gene>
<name>A0ABW9L6G1_9MYCO</name>
<accession>A0ABW9L6G1</accession>
<evidence type="ECO:0000313" key="2">
    <source>
        <dbReference type="Proteomes" id="UP001635816"/>
    </source>
</evidence>